<dbReference type="InterPro" id="IPR050639">
    <property type="entry name" value="SSR_resolvase"/>
</dbReference>
<feature type="domain" description="Resolvase/invertase-type recombinase catalytic" evidence="1">
    <location>
        <begin position="10"/>
        <end position="121"/>
    </location>
</feature>
<dbReference type="GO" id="GO:0003677">
    <property type="term" value="F:DNA binding"/>
    <property type="evidence" value="ECO:0007669"/>
    <property type="project" value="InterPro"/>
</dbReference>
<evidence type="ECO:0000259" key="1">
    <source>
        <dbReference type="PROSITE" id="PS51736"/>
    </source>
</evidence>
<dbReference type="PROSITE" id="PS51736">
    <property type="entry name" value="RECOMBINASES_3"/>
    <property type="match status" value="1"/>
</dbReference>
<dbReference type="Pfam" id="PF00239">
    <property type="entry name" value="Resolvase"/>
    <property type="match status" value="1"/>
</dbReference>
<dbReference type="HOGENOM" id="CLU_010686_14_2_9"/>
<proteinExistence type="predicted"/>
<dbReference type="InterPro" id="IPR006119">
    <property type="entry name" value="Resolv_N"/>
</dbReference>
<dbReference type="AlphaFoldDB" id="E7GUM2"/>
<dbReference type="PANTHER" id="PTHR30461">
    <property type="entry name" value="DNA-INVERTASE FROM LAMBDOID PROPHAGE"/>
    <property type="match status" value="1"/>
</dbReference>
<dbReference type="InterPro" id="IPR036162">
    <property type="entry name" value="Resolvase-like_N_sf"/>
</dbReference>
<reference evidence="2 3" key="1">
    <citation type="submission" date="2010-12" db="EMBL/GenBank/DDBJ databases">
        <title>The Genome Sequence of Clostridium symbiosum strain WAL-14163.</title>
        <authorList>
            <person name="Earl A."/>
            <person name="Ward D."/>
            <person name="Feldgarden M."/>
            <person name="Gevers D."/>
            <person name="Finegold S.M."/>
            <person name="Summanen P.H."/>
            <person name="Molitoris D.R."/>
            <person name="Vaisanen M.L."/>
            <person name="Daigneault M."/>
            <person name="Young S.K."/>
            <person name="Zeng Q."/>
            <person name="Gargeya S."/>
            <person name="Fitzgerald M."/>
            <person name="Haas B."/>
            <person name="Abouelleil A."/>
            <person name="Alvarado L."/>
            <person name="Arachchi H.M."/>
            <person name="Berlin A."/>
            <person name="Brown A."/>
            <person name="Chapman S.B."/>
            <person name="Chen Z."/>
            <person name="Dunbar C."/>
            <person name="Freedman E."/>
            <person name="Gearin G."/>
            <person name="Gellesch M."/>
            <person name="Goldberg J."/>
            <person name="Griggs A."/>
            <person name="Gujja S."/>
            <person name="Heilman E."/>
            <person name="Heiman D."/>
            <person name="Howarth C."/>
            <person name="Larson L."/>
            <person name="Lui A."/>
            <person name="MacDonald P.J.P."/>
            <person name="Mehta T."/>
            <person name="Montmayeur A."/>
            <person name="Murphy C."/>
            <person name="Neiman D."/>
            <person name="Pearson M."/>
            <person name="Priest M."/>
            <person name="Roberts A."/>
            <person name="Saif S."/>
            <person name="Shea T."/>
            <person name="Shenoy N."/>
            <person name="Sisk P."/>
            <person name="Stolte C."/>
            <person name="Sykes S."/>
            <person name="White J."/>
            <person name="Yandava C."/>
            <person name="Nusbaum C."/>
            <person name="Birren B."/>
        </authorList>
    </citation>
    <scope>NUCLEOTIDE SEQUENCE [LARGE SCALE GENOMIC DNA]</scope>
    <source>
        <strain evidence="2 3">WAL-14163</strain>
    </source>
</reference>
<dbReference type="SUPFAM" id="SSF53041">
    <property type="entry name" value="Resolvase-like"/>
    <property type="match status" value="1"/>
</dbReference>
<dbReference type="EMBL" id="ADLQ01000112">
    <property type="protein sequence ID" value="EGA91483.1"/>
    <property type="molecule type" value="Genomic_DNA"/>
</dbReference>
<organism evidence="2 3">
    <name type="scientific">Clostridium symbiosum (strain WAL-14163)</name>
    <dbReference type="NCBI Taxonomy" id="742740"/>
    <lineage>
        <taxon>Bacteria</taxon>
        <taxon>Bacillati</taxon>
        <taxon>Bacillota</taxon>
        <taxon>Clostridia</taxon>
        <taxon>Lachnospirales</taxon>
        <taxon>Lachnospiraceae</taxon>
        <taxon>Otoolea</taxon>
    </lineage>
</organism>
<dbReference type="PANTHER" id="PTHR30461:SF23">
    <property type="entry name" value="DNA RECOMBINASE-RELATED"/>
    <property type="match status" value="1"/>
</dbReference>
<dbReference type="GO" id="GO:0000150">
    <property type="term" value="F:DNA strand exchange activity"/>
    <property type="evidence" value="ECO:0007669"/>
    <property type="project" value="InterPro"/>
</dbReference>
<evidence type="ECO:0000313" key="2">
    <source>
        <dbReference type="EMBL" id="EGA91483.1"/>
    </source>
</evidence>
<sequence>MLRQTNQQPITALYPRLSHEDELQGESNSISNQKRILETYAKQNGFSNLRWYTDDGYSGANFQRPGFQAMLADIEAGKVGTVIVKDMSRLGRNYLQVGMYTETLWTRTQKADHETGAADNK</sequence>
<gene>
    <name evidence="2" type="ORF">HMPREF9474_04617</name>
</gene>
<dbReference type="SMART" id="SM00857">
    <property type="entry name" value="Resolvase"/>
    <property type="match status" value="1"/>
</dbReference>
<keyword evidence="3" id="KW-1185">Reference proteome</keyword>
<comment type="caution">
    <text evidence="2">The sequence shown here is derived from an EMBL/GenBank/DDBJ whole genome shotgun (WGS) entry which is preliminary data.</text>
</comment>
<protein>
    <submittedName>
        <fullName evidence="2">TnpX site-specific recombinase</fullName>
    </submittedName>
</protein>
<dbReference type="Proteomes" id="UP000002970">
    <property type="component" value="Unassembled WGS sequence"/>
</dbReference>
<accession>E7GUM2</accession>
<dbReference type="Gene3D" id="3.40.50.1390">
    <property type="entry name" value="Resolvase, N-terminal catalytic domain"/>
    <property type="match status" value="1"/>
</dbReference>
<name>E7GUM2_CLOS6</name>
<evidence type="ECO:0000313" key="3">
    <source>
        <dbReference type="Proteomes" id="UP000002970"/>
    </source>
</evidence>
<dbReference type="eggNOG" id="COG1961">
    <property type="taxonomic scope" value="Bacteria"/>
</dbReference>
<dbReference type="STRING" id="1512.GCA_900049235_04991"/>